<gene>
    <name evidence="4" type="ORF">Q8A70_03315</name>
</gene>
<name>A0ABU0YG33_9PROT</name>
<sequence>MLLQQGQRRPVLEANRAAANAPGGGLPLRIRAYVSAAWLLLFLERLLPALLPAALVAGTCLAAALFGLPRLLPAWPQLILLILCGLGFLASLWYGFRGFRWPSSGEAVRRVESDSGFTHRPITHLTDAQASNLIDPDSISLWKSYRQRLIASIGIPFLGFPRGTVAAKDPWGLRALVLLVLVIAVFVAGDSWQKRIIQAVHPNFSAFAQSETSKVEAWLTPPDYTRMAPISLSSAVQLESGEASPLTVPAGSKLLAQAEGIGAKASLLANGTSKDFEMLDAITQRIEGKIQSGDEIAIEADGDTLARWPIKVVPDQAPTVAFATDPSPTDRGVLRLDYVAKDDYGVNNVKAVIQLANTKESLELNLPIPQIDAREMKAYSYQDLTAHPWSGLEVEIRLVARDALGQIGASAPVTITLPERKFYHPVARAIIEQRKKLARDPDSKDAVAEALRGLNAQPEAYDGNVAVFLSLNLAWRRLSADALSKEDLAKIEQQLWDTALALEDGGVSLAMRELRDLQRQLEEALNNGASQEEIERLMNQVQEAMNKYLENMRQQLQEAMKNGMQMQRLSPNGLKLSQQDLNQMLNDARKMAQSGSRESAKQMLDRLQQMLENLQAGIPMPMGQQGNQAQQMMNDMGRMMQRQDKLLQDSFNMQRGQQGQQGEGQQQMNGQPQAGQQEGLRKDFGQLMRDFGNMTGDMPQSMGQAEQSMRRAVDALNKGDFDGASEAQNQALSQMQQSMQQMQQQMQKQAGMNRGPGQRDPMDPFGRTTPREDSAGGNSVNTTGVKVPDQSEMERARQIFEELRERRNDPARPRDERDYLDRLLKQF</sequence>
<keyword evidence="5" id="KW-1185">Reference proteome</keyword>
<feature type="region of interest" description="Disordered" evidence="2">
    <location>
        <begin position="727"/>
        <end position="827"/>
    </location>
</feature>
<keyword evidence="3" id="KW-0472">Membrane</keyword>
<dbReference type="NCBIfam" id="TIGR02302">
    <property type="entry name" value="aProt_lowcomp"/>
    <property type="match status" value="1"/>
</dbReference>
<evidence type="ECO:0000256" key="1">
    <source>
        <dbReference type="SAM" id="Coils"/>
    </source>
</evidence>
<dbReference type="RefSeq" id="WP_379954064.1">
    <property type="nucleotide sequence ID" value="NZ_JAUYVI010000001.1"/>
</dbReference>
<dbReference type="InterPro" id="IPR012683">
    <property type="entry name" value="CHP02302_TM"/>
</dbReference>
<evidence type="ECO:0000256" key="2">
    <source>
        <dbReference type="SAM" id="MobiDB-lite"/>
    </source>
</evidence>
<feature type="region of interest" description="Disordered" evidence="2">
    <location>
        <begin position="654"/>
        <end position="677"/>
    </location>
</feature>
<dbReference type="Pfam" id="PF13779">
    <property type="entry name" value="DUF4175"/>
    <property type="match status" value="1"/>
</dbReference>
<evidence type="ECO:0000313" key="4">
    <source>
        <dbReference type="EMBL" id="MDQ7246674.1"/>
    </source>
</evidence>
<comment type="caution">
    <text evidence="4">The sequence shown here is derived from an EMBL/GenBank/DDBJ whole genome shotgun (WGS) entry which is preliminary data.</text>
</comment>
<evidence type="ECO:0000313" key="5">
    <source>
        <dbReference type="Proteomes" id="UP001230156"/>
    </source>
</evidence>
<dbReference type="Proteomes" id="UP001230156">
    <property type="component" value="Unassembled WGS sequence"/>
</dbReference>
<protein>
    <submittedName>
        <fullName evidence="4">TIGR02302 family protein</fullName>
    </submittedName>
</protein>
<feature type="compositionally biased region" description="Basic and acidic residues" evidence="2">
    <location>
        <begin position="792"/>
        <end position="827"/>
    </location>
</feature>
<feature type="compositionally biased region" description="Low complexity" evidence="2">
    <location>
        <begin position="733"/>
        <end position="747"/>
    </location>
</feature>
<feature type="transmembrane region" description="Helical" evidence="3">
    <location>
        <begin position="74"/>
        <end position="96"/>
    </location>
</feature>
<reference evidence="5" key="1">
    <citation type="submission" date="2023-08" db="EMBL/GenBank/DDBJ databases">
        <title>Rhodospirillaceae gen. nov., a novel taxon isolated from the Yangtze River Yuezi River estuary sludge.</title>
        <authorList>
            <person name="Ruan L."/>
        </authorList>
    </citation>
    <scope>NUCLEOTIDE SEQUENCE [LARGE SCALE GENOMIC DNA]</scope>
    <source>
        <strain evidence="5">R-7</strain>
    </source>
</reference>
<evidence type="ECO:0000256" key="3">
    <source>
        <dbReference type="SAM" id="Phobius"/>
    </source>
</evidence>
<proteinExistence type="predicted"/>
<feature type="region of interest" description="Disordered" evidence="2">
    <location>
        <begin position="689"/>
        <end position="710"/>
    </location>
</feature>
<accession>A0ABU0YG33</accession>
<feature type="coiled-coil region" evidence="1">
    <location>
        <begin position="507"/>
        <end position="569"/>
    </location>
</feature>
<keyword evidence="3" id="KW-1133">Transmembrane helix</keyword>
<feature type="transmembrane region" description="Helical" evidence="3">
    <location>
        <begin position="46"/>
        <end position="68"/>
    </location>
</feature>
<keyword evidence="3" id="KW-0812">Transmembrane</keyword>
<feature type="transmembrane region" description="Helical" evidence="3">
    <location>
        <begin position="171"/>
        <end position="189"/>
    </location>
</feature>
<keyword evidence="1" id="KW-0175">Coiled coil</keyword>
<organism evidence="4 5">
    <name type="scientific">Dongia sedimenti</name>
    <dbReference type="NCBI Taxonomy" id="3064282"/>
    <lineage>
        <taxon>Bacteria</taxon>
        <taxon>Pseudomonadati</taxon>
        <taxon>Pseudomonadota</taxon>
        <taxon>Alphaproteobacteria</taxon>
        <taxon>Rhodospirillales</taxon>
        <taxon>Dongiaceae</taxon>
        <taxon>Dongia</taxon>
    </lineage>
</organism>
<dbReference type="EMBL" id="JAUYVI010000001">
    <property type="protein sequence ID" value="MDQ7246674.1"/>
    <property type="molecule type" value="Genomic_DNA"/>
</dbReference>